<keyword evidence="2" id="KW-1185">Reference proteome</keyword>
<reference evidence="1" key="1">
    <citation type="journal article" date="2023" name="Nat. Microbiol.">
        <title>Babesia duncani multi-omics identifies virulence factors and drug targets.</title>
        <authorList>
            <person name="Singh P."/>
            <person name="Lonardi S."/>
            <person name="Liang Q."/>
            <person name="Vydyam P."/>
            <person name="Khabirova E."/>
            <person name="Fang T."/>
            <person name="Gihaz S."/>
            <person name="Thekkiniath J."/>
            <person name="Munshi M."/>
            <person name="Abel S."/>
            <person name="Ciampossin L."/>
            <person name="Batugedara G."/>
            <person name="Gupta M."/>
            <person name="Lu X.M."/>
            <person name="Lenz T."/>
            <person name="Chakravarty S."/>
            <person name="Cornillot E."/>
            <person name="Hu Y."/>
            <person name="Ma W."/>
            <person name="Gonzalez L.M."/>
            <person name="Sanchez S."/>
            <person name="Estrada K."/>
            <person name="Sanchez-Flores A."/>
            <person name="Montero E."/>
            <person name="Harb O.S."/>
            <person name="Le Roch K.G."/>
            <person name="Mamoun C.B."/>
        </authorList>
    </citation>
    <scope>NUCLEOTIDE SEQUENCE</scope>
    <source>
        <strain evidence="1">WA1</strain>
    </source>
</reference>
<dbReference type="GeneID" id="94338208"/>
<gene>
    <name evidence="1" type="ORF">BdWA1_003912</name>
</gene>
<accession>A0AAD9PHJ3</accession>
<dbReference type="AlphaFoldDB" id="A0AAD9PHJ3"/>
<comment type="caution">
    <text evidence="1">The sequence shown here is derived from an EMBL/GenBank/DDBJ whole genome shotgun (WGS) entry which is preliminary data.</text>
</comment>
<proteinExistence type="predicted"/>
<name>A0AAD9PHJ3_9APIC</name>
<dbReference type="RefSeq" id="XP_067801456.1">
    <property type="nucleotide sequence ID" value="XM_067948919.1"/>
</dbReference>
<sequence length="367" mass="41675">MSNFLATALNNLDYAEEPNEAPAEPIAEKKVEPMDASFKTKLRLSIPESYTMGVIHMTDLMKDFKLDSFTQKKDGALSVDDYQLWDGTGSYRNEKSTSREFKSRPSTVDSDIYFMLIESSVDNSAIVVPVSEYYTMEPIIAPKATKEIVEHKEKDLVAERLKAVTKFEDSSTDTIVSSDKREYSTNRTATRLSWDYEDAASDDDELYTNASAMDQGNQESDPFNLSQQKLSLYGHKMKSLLQLQEEREVDEELKQYSEEDEEGSVVSKSTMSMVSVKRQKLESSASSIVSSANSKAANMEARLLRYLKQNMGRVTVKSVLQQFNITAKNEDFMIIQSVIQKTCTMSSEMRDGKKVKYITCKREYFNS</sequence>
<evidence type="ECO:0000313" key="1">
    <source>
        <dbReference type="EMBL" id="KAK2194612.1"/>
    </source>
</evidence>
<organism evidence="1 2">
    <name type="scientific">Babesia duncani</name>
    <dbReference type="NCBI Taxonomy" id="323732"/>
    <lineage>
        <taxon>Eukaryota</taxon>
        <taxon>Sar</taxon>
        <taxon>Alveolata</taxon>
        <taxon>Apicomplexa</taxon>
        <taxon>Aconoidasida</taxon>
        <taxon>Piroplasmida</taxon>
        <taxon>Babesiidae</taxon>
        <taxon>Babesia</taxon>
    </lineage>
</organism>
<dbReference type="Proteomes" id="UP001214638">
    <property type="component" value="Unassembled WGS sequence"/>
</dbReference>
<dbReference type="KEGG" id="bdw:94338208"/>
<protein>
    <submittedName>
        <fullName evidence="1">Uncharacterized protein</fullName>
    </submittedName>
</protein>
<evidence type="ECO:0000313" key="2">
    <source>
        <dbReference type="Proteomes" id="UP001214638"/>
    </source>
</evidence>
<dbReference type="EMBL" id="JALLKP010000074">
    <property type="protein sequence ID" value="KAK2194612.1"/>
    <property type="molecule type" value="Genomic_DNA"/>
</dbReference>